<feature type="region of interest" description="Disordered" evidence="1">
    <location>
        <begin position="67"/>
        <end position="88"/>
    </location>
</feature>
<gene>
    <name evidence="2" type="ORF">C8A01DRAFT_19660</name>
</gene>
<proteinExistence type="predicted"/>
<comment type="caution">
    <text evidence="2">The sequence shown here is derived from an EMBL/GenBank/DDBJ whole genome shotgun (WGS) entry which is preliminary data.</text>
</comment>
<evidence type="ECO:0000313" key="2">
    <source>
        <dbReference type="EMBL" id="KAK4033370.1"/>
    </source>
</evidence>
<evidence type="ECO:0000313" key="3">
    <source>
        <dbReference type="Proteomes" id="UP001303115"/>
    </source>
</evidence>
<keyword evidence="3" id="KW-1185">Reference proteome</keyword>
<feature type="compositionally biased region" description="Basic and acidic residues" evidence="1">
    <location>
        <begin position="77"/>
        <end position="88"/>
    </location>
</feature>
<reference evidence="3" key="1">
    <citation type="journal article" date="2023" name="Mol. Phylogenet. Evol.">
        <title>Genome-scale phylogeny and comparative genomics of the fungal order Sordariales.</title>
        <authorList>
            <person name="Hensen N."/>
            <person name="Bonometti L."/>
            <person name="Westerberg I."/>
            <person name="Brannstrom I.O."/>
            <person name="Guillou S."/>
            <person name="Cros-Aarteil S."/>
            <person name="Calhoun S."/>
            <person name="Haridas S."/>
            <person name="Kuo A."/>
            <person name="Mondo S."/>
            <person name="Pangilinan J."/>
            <person name="Riley R."/>
            <person name="LaButti K."/>
            <person name="Andreopoulos B."/>
            <person name="Lipzen A."/>
            <person name="Chen C."/>
            <person name="Yan M."/>
            <person name="Daum C."/>
            <person name="Ng V."/>
            <person name="Clum A."/>
            <person name="Steindorff A."/>
            <person name="Ohm R.A."/>
            <person name="Martin F."/>
            <person name="Silar P."/>
            <person name="Natvig D.O."/>
            <person name="Lalanne C."/>
            <person name="Gautier V."/>
            <person name="Ament-Velasquez S.L."/>
            <person name="Kruys A."/>
            <person name="Hutchinson M.I."/>
            <person name="Powell A.J."/>
            <person name="Barry K."/>
            <person name="Miller A.N."/>
            <person name="Grigoriev I.V."/>
            <person name="Debuchy R."/>
            <person name="Gladieux P."/>
            <person name="Hiltunen Thoren M."/>
            <person name="Johannesson H."/>
        </authorList>
    </citation>
    <scope>NUCLEOTIDE SEQUENCE [LARGE SCALE GENOMIC DNA]</scope>
    <source>
        <strain evidence="3">CBS 284.82</strain>
    </source>
</reference>
<organism evidence="2 3">
    <name type="scientific">Parachaetomium inaequale</name>
    <dbReference type="NCBI Taxonomy" id="2588326"/>
    <lineage>
        <taxon>Eukaryota</taxon>
        <taxon>Fungi</taxon>
        <taxon>Dikarya</taxon>
        <taxon>Ascomycota</taxon>
        <taxon>Pezizomycotina</taxon>
        <taxon>Sordariomycetes</taxon>
        <taxon>Sordariomycetidae</taxon>
        <taxon>Sordariales</taxon>
        <taxon>Chaetomiaceae</taxon>
        <taxon>Parachaetomium</taxon>
    </lineage>
</organism>
<sequence>MCTQTYYHYQCGCKQKGEFEQCDRLFDLKVNLQCATADSKDKTVRSYCAKHLLKEGGGGVVYIASKQRDGVPGGKENAAEPRDNSNRM</sequence>
<dbReference type="AlphaFoldDB" id="A0AAN6P809"/>
<dbReference type="EMBL" id="MU854534">
    <property type="protein sequence ID" value="KAK4033370.1"/>
    <property type="molecule type" value="Genomic_DNA"/>
</dbReference>
<name>A0AAN6P809_9PEZI</name>
<protein>
    <submittedName>
        <fullName evidence="2">Uncharacterized protein</fullName>
    </submittedName>
</protein>
<evidence type="ECO:0000256" key="1">
    <source>
        <dbReference type="SAM" id="MobiDB-lite"/>
    </source>
</evidence>
<accession>A0AAN6P809</accession>
<dbReference type="Proteomes" id="UP001303115">
    <property type="component" value="Unassembled WGS sequence"/>
</dbReference>